<dbReference type="SMART" id="SM00086">
    <property type="entry name" value="PAC"/>
    <property type="match status" value="3"/>
</dbReference>
<dbReference type="SMART" id="SM00471">
    <property type="entry name" value="HDc"/>
    <property type="match status" value="1"/>
</dbReference>
<feature type="domain" description="PAC" evidence="3">
    <location>
        <begin position="355"/>
        <end position="407"/>
    </location>
</feature>
<dbReference type="InterPro" id="IPR000700">
    <property type="entry name" value="PAS-assoc_C"/>
</dbReference>
<dbReference type="SUPFAM" id="SSF109604">
    <property type="entry name" value="HD-domain/PDEase-like"/>
    <property type="match status" value="1"/>
</dbReference>
<protein>
    <submittedName>
        <fullName evidence="6">PAS domain S-box-containing protein/diguanylate cyclase (GGDEF) domain-containing protein</fullName>
    </submittedName>
</protein>
<dbReference type="Pfam" id="PF08447">
    <property type="entry name" value="PAS_3"/>
    <property type="match status" value="1"/>
</dbReference>
<feature type="domain" description="HD-GYP" evidence="5">
    <location>
        <begin position="979"/>
        <end position="1165"/>
    </location>
</feature>
<dbReference type="CDD" id="cd01949">
    <property type="entry name" value="GGDEF"/>
    <property type="match status" value="1"/>
</dbReference>
<dbReference type="InterPro" id="IPR003607">
    <property type="entry name" value="HD/PDEase_dom"/>
</dbReference>
<dbReference type="EMBL" id="FNEH01000004">
    <property type="protein sequence ID" value="SDI32433.1"/>
    <property type="molecule type" value="Genomic_DNA"/>
</dbReference>
<dbReference type="NCBIfam" id="TIGR00229">
    <property type="entry name" value="sensory_box"/>
    <property type="match status" value="3"/>
</dbReference>
<gene>
    <name evidence="6" type="ORF">SAMN04515654_104143</name>
</gene>
<evidence type="ECO:0000259" key="4">
    <source>
        <dbReference type="PROSITE" id="PS50887"/>
    </source>
</evidence>
<dbReference type="InterPro" id="IPR013655">
    <property type="entry name" value="PAS_fold_3"/>
</dbReference>
<dbReference type="InterPro" id="IPR029787">
    <property type="entry name" value="Nucleotide_cyclase"/>
</dbReference>
<dbReference type="Pfam" id="PF13185">
    <property type="entry name" value="GAF_2"/>
    <property type="match status" value="1"/>
</dbReference>
<reference evidence="6 7" key="1">
    <citation type="submission" date="2016-10" db="EMBL/GenBank/DDBJ databases">
        <authorList>
            <person name="de Groot N.N."/>
        </authorList>
    </citation>
    <scope>NUCLEOTIDE SEQUENCE [LARGE SCALE GENOMIC DNA]</scope>
    <source>
        <strain evidence="6 7">WG7</strain>
    </source>
</reference>
<dbReference type="Pfam" id="PF17159">
    <property type="entry name" value="MASE3"/>
    <property type="match status" value="1"/>
</dbReference>
<dbReference type="PROSITE" id="PS50112">
    <property type="entry name" value="PAS"/>
    <property type="match status" value="3"/>
</dbReference>
<feature type="domain" description="PAS" evidence="2">
    <location>
        <begin position="408"/>
        <end position="450"/>
    </location>
</feature>
<dbReference type="Gene3D" id="3.30.450.20">
    <property type="entry name" value="PAS domain"/>
    <property type="match status" value="3"/>
</dbReference>
<dbReference type="InterPro" id="IPR001610">
    <property type="entry name" value="PAC"/>
</dbReference>
<dbReference type="PANTHER" id="PTHR43155">
    <property type="entry name" value="CYCLIC DI-GMP PHOSPHODIESTERASE PA4108-RELATED"/>
    <property type="match status" value="1"/>
</dbReference>
<dbReference type="RefSeq" id="WP_089716370.1">
    <property type="nucleotide sequence ID" value="NZ_FNEH01000004.1"/>
</dbReference>
<dbReference type="Gene3D" id="1.10.3210.10">
    <property type="entry name" value="Hypothetical protein af1432"/>
    <property type="match status" value="1"/>
</dbReference>
<dbReference type="SUPFAM" id="SSF55073">
    <property type="entry name" value="Nucleotide cyclase"/>
    <property type="match status" value="1"/>
</dbReference>
<evidence type="ECO:0000259" key="2">
    <source>
        <dbReference type="PROSITE" id="PS50112"/>
    </source>
</evidence>
<proteinExistence type="predicted"/>
<evidence type="ECO:0000259" key="5">
    <source>
        <dbReference type="PROSITE" id="PS51832"/>
    </source>
</evidence>
<dbReference type="PROSITE" id="PS51832">
    <property type="entry name" value="HD_GYP"/>
    <property type="match status" value="1"/>
</dbReference>
<dbReference type="CDD" id="cd00130">
    <property type="entry name" value="PAS"/>
    <property type="match status" value="3"/>
</dbReference>
<keyword evidence="1" id="KW-0812">Transmembrane</keyword>
<dbReference type="PROSITE" id="PS50113">
    <property type="entry name" value="PAC"/>
    <property type="match status" value="3"/>
</dbReference>
<feature type="transmembrane region" description="Helical" evidence="1">
    <location>
        <begin position="12"/>
        <end position="35"/>
    </location>
</feature>
<feature type="domain" description="PAS" evidence="2">
    <location>
        <begin position="703"/>
        <end position="739"/>
    </location>
</feature>
<dbReference type="InterPro" id="IPR029016">
    <property type="entry name" value="GAF-like_dom_sf"/>
</dbReference>
<dbReference type="InterPro" id="IPR013767">
    <property type="entry name" value="PAS_fold"/>
</dbReference>
<name>A0A1G8JMY5_9FIRM</name>
<dbReference type="SUPFAM" id="SSF55785">
    <property type="entry name" value="PYP-like sensor domain (PAS domain)"/>
    <property type="match status" value="3"/>
</dbReference>
<organism evidence="6 7">
    <name type="scientific">Halanaerobium congolense</name>
    <dbReference type="NCBI Taxonomy" id="54121"/>
    <lineage>
        <taxon>Bacteria</taxon>
        <taxon>Bacillati</taxon>
        <taxon>Bacillota</taxon>
        <taxon>Clostridia</taxon>
        <taxon>Halanaerobiales</taxon>
        <taxon>Halanaerobiaceae</taxon>
        <taxon>Halanaerobium</taxon>
    </lineage>
</organism>
<dbReference type="SUPFAM" id="SSF55781">
    <property type="entry name" value="GAF domain-like"/>
    <property type="match status" value="1"/>
</dbReference>
<dbReference type="InterPro" id="IPR043128">
    <property type="entry name" value="Rev_trsase/Diguanyl_cyclase"/>
</dbReference>
<feature type="domain" description="GGDEF" evidence="4">
    <location>
        <begin position="859"/>
        <end position="991"/>
    </location>
</feature>
<dbReference type="Pfam" id="PF00990">
    <property type="entry name" value="GGDEF"/>
    <property type="match status" value="1"/>
</dbReference>
<feature type="transmembrane region" description="Helical" evidence="1">
    <location>
        <begin position="166"/>
        <end position="186"/>
    </location>
</feature>
<dbReference type="Pfam" id="PF13487">
    <property type="entry name" value="HD_5"/>
    <property type="match status" value="1"/>
</dbReference>
<dbReference type="PROSITE" id="PS50887">
    <property type="entry name" value="GGDEF"/>
    <property type="match status" value="1"/>
</dbReference>
<dbReference type="NCBIfam" id="TIGR00254">
    <property type="entry name" value="GGDEF"/>
    <property type="match status" value="1"/>
</dbReference>
<dbReference type="CDD" id="cd00077">
    <property type="entry name" value="HDc"/>
    <property type="match status" value="1"/>
</dbReference>
<dbReference type="Proteomes" id="UP000198945">
    <property type="component" value="Unassembled WGS sequence"/>
</dbReference>
<accession>A0A1G8JMY5</accession>
<feature type="transmembrane region" description="Helical" evidence="1">
    <location>
        <begin position="135"/>
        <end position="154"/>
    </location>
</feature>
<dbReference type="Gene3D" id="3.30.70.270">
    <property type="match status" value="1"/>
</dbReference>
<evidence type="ECO:0000256" key="1">
    <source>
        <dbReference type="SAM" id="Phobius"/>
    </source>
</evidence>
<feature type="transmembrane region" description="Helical" evidence="1">
    <location>
        <begin position="198"/>
        <end position="219"/>
    </location>
</feature>
<feature type="domain" description="PAC" evidence="3">
    <location>
        <begin position="778"/>
        <end position="830"/>
    </location>
</feature>
<dbReference type="InterPro" id="IPR033425">
    <property type="entry name" value="MASE3"/>
</dbReference>
<dbReference type="Pfam" id="PF13188">
    <property type="entry name" value="PAS_8"/>
    <property type="match status" value="1"/>
</dbReference>
<feature type="domain" description="PAS" evidence="2">
    <location>
        <begin position="277"/>
        <end position="350"/>
    </location>
</feature>
<dbReference type="AlphaFoldDB" id="A0A1G8JMY5"/>
<dbReference type="InterPro" id="IPR035965">
    <property type="entry name" value="PAS-like_dom_sf"/>
</dbReference>
<dbReference type="SMART" id="SM00091">
    <property type="entry name" value="PAS"/>
    <property type="match status" value="3"/>
</dbReference>
<evidence type="ECO:0000259" key="3">
    <source>
        <dbReference type="PROSITE" id="PS50113"/>
    </source>
</evidence>
<feature type="transmembrane region" description="Helical" evidence="1">
    <location>
        <begin position="104"/>
        <end position="123"/>
    </location>
</feature>
<dbReference type="InterPro" id="IPR000014">
    <property type="entry name" value="PAS"/>
</dbReference>
<feature type="domain" description="PAC" evidence="3">
    <location>
        <begin position="483"/>
        <end position="535"/>
    </location>
</feature>
<dbReference type="PANTHER" id="PTHR43155:SF2">
    <property type="entry name" value="CYCLIC DI-GMP PHOSPHODIESTERASE PA4108"/>
    <property type="match status" value="1"/>
</dbReference>
<feature type="transmembrane region" description="Helical" evidence="1">
    <location>
        <begin position="65"/>
        <end position="84"/>
    </location>
</feature>
<sequence length="1165" mass="133339">MMKNINDNIINRSNLIFAVMIIILISLSFNYFLFFHSLVELFSVITAGIIFVIAFYSHSKTKNHFLIILGIAYGFIGGFDLLHTLSYKGMGIFETRGSDLPTQLWIIARYMESISIVISFLFINKIKKYSFKKVVYFYSVTSLLILLTLYFKVFPSSYLEGEGLTSFKIISEYIISGILIYGLFLLYKNRDYFKENIYNLIFVSIILTILSEISFTFYIDVYGFSNITGHIFKLISVILIFKAIVKTGFMKPYDLLFRELKIKNKKLEDKSVELQEQNHFFSITLNSIGDGVIVTDDNGNIKRLNQKAQKLTKWSIEEAKGKKLSEVFNIINAKTRKNVETPVKKVLEKGEIVGLANHTKLIAKDGTEYHIADSASPIKDGSGNIYGVVLVFRNVTQKYKLRKEIKNKAEILSNAVGEAPFPIMLHNDKGKILEINEVWEKITGYTKEEIATIEDWTEKAYGEKSDSVSEYIKDLHNIDEKKDNGEFVIKTKDGSYRTWDFKAAKIGADEDGNNLVISMAADVTEKNMMEKRIKDLNRIYKTLSSINQVIVKEDSIENLIKKSTKRAVDIGVYDTVWIASINEDRDKIKIESFSGKKWSSISNKNTINIDLNHDNLSIYEKAVKSDNAIIINKESESQLEGERCGSIGAFPLRVFGKLWGLAVFCSKQDNRFNDEEIKLLDELGADISLGLEKIITNQKMLESEKEYRQLFEKSPVGIFKTTSSGKVKLINPAMAEILGCDSIEEAYEYYNNLGKDLYVNPNRRKEFINLLERQGEVRDFIYQAYNKDRNIRWIEMNARISSENYSDDYLIEGFSLDITERKKHQDKVAYMNFHDKLTGLYNRAYIEDMMKRIDTARKLPITMIMADLNNLKFVNDSHGHPKGDEFIKNAARLIQESCRQEDVVARWGGDEFVVLLPNTTQKESEKIMERINEKDISADFEFPISIALGAATKSKSEEDIFDVLNKAEDRMYINKFANRESGRSIVLSSFLNTLKEKSHETESHVNRMTEVAEKFGHHVNLSHKDIDKLSMLSLLHDIGKISVPESILNKTGKLTAEEWEVVKAHPEAGYRILESIPRFSHIAEAVLHHHERWDGSGYPKGLKGKDIPLLARVLTIVDSYDVMVTGRPYQKAMNKVEIIEEFKRCSGTQFDPELVGAFIEMIGND</sequence>
<dbReference type="InterPro" id="IPR000160">
    <property type="entry name" value="GGDEF_dom"/>
</dbReference>
<dbReference type="SMART" id="SM00267">
    <property type="entry name" value="GGDEF"/>
    <property type="match status" value="1"/>
</dbReference>
<evidence type="ECO:0000313" key="6">
    <source>
        <dbReference type="EMBL" id="SDI32433.1"/>
    </source>
</evidence>
<dbReference type="InterPro" id="IPR003018">
    <property type="entry name" value="GAF"/>
</dbReference>
<keyword evidence="1" id="KW-1133">Transmembrane helix</keyword>
<dbReference type="InterPro" id="IPR037522">
    <property type="entry name" value="HD_GYP_dom"/>
</dbReference>
<evidence type="ECO:0000313" key="7">
    <source>
        <dbReference type="Proteomes" id="UP000198945"/>
    </source>
</evidence>
<dbReference type="GO" id="GO:0006355">
    <property type="term" value="P:regulation of DNA-templated transcription"/>
    <property type="evidence" value="ECO:0007669"/>
    <property type="project" value="InterPro"/>
</dbReference>
<dbReference type="Pfam" id="PF00989">
    <property type="entry name" value="PAS"/>
    <property type="match status" value="1"/>
</dbReference>
<dbReference type="Gene3D" id="3.30.450.40">
    <property type="match status" value="1"/>
</dbReference>
<keyword evidence="1" id="KW-0472">Membrane</keyword>
<feature type="transmembrane region" description="Helical" evidence="1">
    <location>
        <begin position="41"/>
        <end position="58"/>
    </location>
</feature>